<reference evidence="13" key="2">
    <citation type="submission" date="2013-12" db="EMBL/GenBank/DDBJ databases">
        <authorList>
            <person name="Yu Y."/>
            <person name="Lee S."/>
            <person name="de Baynast K."/>
            <person name="Wissotski M."/>
            <person name="Liu L."/>
            <person name="Talag J."/>
            <person name="Goicoechea J."/>
            <person name="Angelova A."/>
            <person name="Jetty R."/>
            <person name="Kudrna D."/>
            <person name="Golser W."/>
            <person name="Rivera L."/>
            <person name="Zhang J."/>
            <person name="Wing R."/>
        </authorList>
    </citation>
    <scope>NUCLEOTIDE SEQUENCE</scope>
</reference>
<sequence>MAAGKKRPPTALAEPESPAADSQEEEAAKAAPATAATEAPAKKKKLAMERKKQRKEIDKERHRHSAESDAAKPKPPPAEEPQQQPPPPPQVPVVVSGPGLHMNVFRDLASPEASQREAAAEALVAELRQVQTAYEKSGGGKGESEGGGGDGSSQMEAEKDDGLENCAPSVRYAIRRLIRGISSSREFARQGFALGLAVVLESIHAISVEAIMKLIPNLLEYSASMKGPEAKDNLLGRLFGFGSIVRSGRVSGQWARENGSPIVKDFVNEVVKLGGKKRYLTEPAVAVILDLVGKLPEEAILSEIIEAPGVQDWFNRAAGAGDPDALYLALKLQEKTNAQNEIFGKLLPYPFSPENFFAEEHLLSIAACFKESTFCLPRIHSLWLVISDMLVREAASQSDIATSSSKKHKKNKKGSSSEDTKKNLHTFCEVIIEGTLLLSSHDRKHLAFNILLNLLPRLSPSSIQVILSAKVVHGLMDVLSNESSWLHNAGQHFLKELVSLVSDDNDRRVAVIINLQKYSGGRFDCMTKTKTVKDLITKFRSGQDCLCLVQSLMSLFVDESSLTDEPSDQSQTTDENSEVGSIEDKDLFGQGSADLLKSWIVTTIPCVLKNLKLTSKGNSLTDSEMVKCIEEKFQVQTEVLKFLAVQGLFSASLGYEVTSFELHEKFKWPKPAISTAIRNECIEQLQFLIEDAQKDEALLVSEVKSNDLGFYFTRFIDTLCNIPSVSLFRTLSSNDDNAFKKLLSVESLLFQEERKVGTGLDSTKMHAMRYLLIQLLLQVLLHPDEYWEAAIDVTICCKKSFPSIDQNDNSGGQPTNENVVEQFNEERPGKSNKDGPEDSNDDASEHSSDDGPLEFMDVLVQTFLSVLPHVSGAVFRVFCDEITETGLLDMLRVVKIDLKGSRHQSGSDDDEDDACVDIEDDDETVMEDAEVGDTDSAADGLDEDSVDEVDEDQDDLKETVDHEAKDGDGAEATKDGDDSDDSDGMDDDAMFRIDPYIARIFKERNNLPGSETKQSQLMRFKLRVLTLLEIYLQRNTGKHLVLEVYSFLMQAFVKSHSAGGSEQFKQRICGILQKKIFRAKDYPKGDDVELSTLESLLEKALKLASRSRYNTVASVAQNATFWLLKIINSKSTSKKELARVVDKFHNMLTDYFNNKKSRLKLGFVKEVVRRNPWIGEDLFGFVLQKIGCTKAEYRRVQTLELVDCILKSWAGDDSSASKVLKKHLSQLCELIQEVLTKIPENKSRRQEVRRFCTRVLQTVTKLNLKERFQKKLNPETLTLCEAQLGSAFREATNRSPNFPSDHPDLRLPPLRISEFAADARDLPLLAPSSRRRLRNMPPHKIETGHQDVVHDVAMDYYGKRIATASSDNTIKIIGVSGNSHQQLATLTGHQGPVWQVAWAHPKYGSLLASCSYDGRVIIWKEGSKPDEWLQAHTFIEHKSSVNSIAWAPHELGLCLACGSSDGNISVFSARSDGGWDTTRIDQAHPVGVTSVSWAPAMAPGALINTGPSSGQFEYVQKLASGGCDNTVKVWKLYNGGWRMDCFPALQMHTDWVRDVAWAPNLGLPKSTIASASQDGTVVLWTAPKEGEQWEGRVLYDFQTPVWRLSWSLTGNVLAVADGNNNVTLWKESVDGEWQQVTSVEP</sequence>
<comment type="subcellular location">
    <subcellularLocation>
        <location evidence="1">Nucleus</location>
    </subcellularLocation>
</comment>
<dbReference type="InterPro" id="IPR001680">
    <property type="entry name" value="WD40_rpt"/>
</dbReference>
<dbReference type="PANTHER" id="PTHR13213">
    <property type="entry name" value="MYB-BINDING PROTEIN 1A FAMILY MEMBER"/>
    <property type="match status" value="1"/>
</dbReference>
<keyword evidence="8" id="KW-0539">Nucleus</keyword>
<evidence type="ECO:0000256" key="4">
    <source>
        <dbReference type="ARBA" id="ARBA00022448"/>
    </source>
</evidence>
<dbReference type="eggNOG" id="KOG1332">
    <property type="taxonomic scope" value="Eukaryota"/>
</dbReference>
<feature type="compositionally biased region" description="Acidic residues" evidence="11">
    <location>
        <begin position="921"/>
        <end position="933"/>
    </location>
</feature>
<dbReference type="HOGENOM" id="CLU_003261_0_0_1"/>
<keyword evidence="13" id="KW-1185">Reference proteome</keyword>
<feature type="repeat" description="WD" evidence="10">
    <location>
        <begin position="1386"/>
        <end position="1420"/>
    </location>
</feature>
<dbReference type="Pfam" id="PF00400">
    <property type="entry name" value="WD40"/>
    <property type="match status" value="5"/>
</dbReference>
<comment type="similarity">
    <text evidence="3">Belongs to the WD repeat SEC13 family.</text>
</comment>
<comment type="similarity">
    <text evidence="2">Belongs to the MYBBP1A family.</text>
</comment>
<dbReference type="PROSITE" id="PS50294">
    <property type="entry name" value="WD_REPEATS_REGION"/>
    <property type="match status" value="2"/>
</dbReference>
<dbReference type="GO" id="GO:0015031">
    <property type="term" value="P:protein transport"/>
    <property type="evidence" value="ECO:0007669"/>
    <property type="project" value="UniProtKB-KW"/>
</dbReference>
<reference evidence="12 13" key="1">
    <citation type="submission" date="2012-08" db="EMBL/GenBank/DDBJ databases">
        <title>Oryza genome evolution.</title>
        <authorList>
            <person name="Wing R.A."/>
        </authorList>
    </citation>
    <scope>NUCLEOTIDE SEQUENCE</scope>
</reference>
<keyword evidence="4" id="KW-0813">Transport</keyword>
<feature type="compositionally biased region" description="Basic and acidic residues" evidence="11">
    <location>
        <begin position="956"/>
        <end position="976"/>
    </location>
</feature>
<evidence type="ECO:0000256" key="7">
    <source>
        <dbReference type="ARBA" id="ARBA00022927"/>
    </source>
</evidence>
<evidence type="ECO:0000256" key="8">
    <source>
        <dbReference type="ARBA" id="ARBA00023242"/>
    </source>
</evidence>
<evidence type="ECO:0000313" key="13">
    <source>
        <dbReference type="Proteomes" id="UP000032180"/>
    </source>
</evidence>
<dbReference type="SUPFAM" id="SSF50978">
    <property type="entry name" value="WD40 repeat-like"/>
    <property type="match status" value="1"/>
</dbReference>
<evidence type="ECO:0000256" key="11">
    <source>
        <dbReference type="SAM" id="MobiDB-lite"/>
    </source>
</evidence>
<protein>
    <submittedName>
        <fullName evidence="12">Uncharacterized protein</fullName>
    </submittedName>
</protein>
<dbReference type="InterPro" id="IPR007015">
    <property type="entry name" value="DNA_pol_V/MYBBP1A"/>
</dbReference>
<name>A0A0D9VBY8_9ORYZ</name>
<dbReference type="SMART" id="SM00320">
    <property type="entry name" value="WD40"/>
    <property type="match status" value="6"/>
</dbReference>
<dbReference type="eggNOG" id="KOG1926">
    <property type="taxonomic scope" value="Eukaryota"/>
</dbReference>
<evidence type="ECO:0000256" key="3">
    <source>
        <dbReference type="ARBA" id="ARBA00010102"/>
    </source>
</evidence>
<feature type="compositionally biased region" description="Pro residues" evidence="11">
    <location>
        <begin position="73"/>
        <end position="91"/>
    </location>
</feature>
<dbReference type="STRING" id="77586.A0A0D9VBY8"/>
<feature type="region of interest" description="Disordered" evidence="11">
    <location>
        <begin position="401"/>
        <end position="420"/>
    </location>
</feature>
<dbReference type="InterPro" id="IPR016024">
    <property type="entry name" value="ARM-type_fold"/>
</dbReference>
<dbReference type="InterPro" id="IPR036322">
    <property type="entry name" value="WD40_repeat_dom_sf"/>
</dbReference>
<keyword evidence="7" id="KW-0653">Protein transport</keyword>
<dbReference type="GO" id="GO:0006355">
    <property type="term" value="P:regulation of DNA-templated transcription"/>
    <property type="evidence" value="ECO:0007669"/>
    <property type="project" value="InterPro"/>
</dbReference>
<evidence type="ECO:0000256" key="9">
    <source>
        <dbReference type="ARBA" id="ARBA00060100"/>
    </source>
</evidence>
<proteinExistence type="inferred from homology"/>
<dbReference type="Pfam" id="PF04931">
    <property type="entry name" value="DNA_pol_phi"/>
    <property type="match status" value="1"/>
</dbReference>
<reference evidence="12" key="3">
    <citation type="submission" date="2015-04" db="UniProtKB">
        <authorList>
            <consortium name="EnsemblPlants"/>
        </authorList>
    </citation>
    <scope>IDENTIFICATION</scope>
</reference>
<evidence type="ECO:0000256" key="10">
    <source>
        <dbReference type="PROSITE-ProRule" id="PRU00221"/>
    </source>
</evidence>
<dbReference type="GO" id="GO:0003677">
    <property type="term" value="F:DNA binding"/>
    <property type="evidence" value="ECO:0007669"/>
    <property type="project" value="InterPro"/>
</dbReference>
<keyword evidence="5 10" id="KW-0853">WD repeat</keyword>
<feature type="compositionally biased region" description="Basic and acidic residues" evidence="11">
    <location>
        <begin position="46"/>
        <end position="72"/>
    </location>
</feature>
<feature type="compositionally biased region" description="Acidic residues" evidence="11">
    <location>
        <begin position="977"/>
        <end position="988"/>
    </location>
</feature>
<dbReference type="GO" id="GO:0005730">
    <property type="term" value="C:nucleolus"/>
    <property type="evidence" value="ECO:0007669"/>
    <property type="project" value="InterPro"/>
</dbReference>
<feature type="region of interest" description="Disordered" evidence="11">
    <location>
        <begin position="134"/>
        <end position="163"/>
    </location>
</feature>
<feature type="compositionally biased region" description="Acidic residues" evidence="11">
    <location>
        <begin position="940"/>
        <end position="955"/>
    </location>
</feature>
<evidence type="ECO:0000313" key="12">
    <source>
        <dbReference type="EnsemblPlants" id="LPERR02G02670.1"/>
    </source>
</evidence>
<feature type="compositionally biased region" description="Low complexity" evidence="11">
    <location>
        <begin position="29"/>
        <end position="39"/>
    </location>
</feature>
<comment type="function">
    <text evidence="9">Required for protein transport from the endoplasmic reticulum to the Golgi apparatus.</text>
</comment>
<dbReference type="PROSITE" id="PS50082">
    <property type="entry name" value="WD_REPEATS_2"/>
    <property type="match status" value="3"/>
</dbReference>
<dbReference type="FunFam" id="2.130.10.10:FF:000017">
    <property type="entry name" value="SEC13 homolog (S. cerevisiae)"/>
    <property type="match status" value="1"/>
</dbReference>
<feature type="region of interest" description="Disordered" evidence="11">
    <location>
        <begin position="921"/>
        <end position="988"/>
    </location>
</feature>
<dbReference type="PANTHER" id="PTHR13213:SF2">
    <property type="entry name" value="MYB-BINDING PROTEIN 1A"/>
    <property type="match status" value="1"/>
</dbReference>
<feature type="compositionally biased region" description="Gly residues" evidence="11">
    <location>
        <begin position="137"/>
        <end position="151"/>
    </location>
</feature>
<feature type="compositionally biased region" description="Basic and acidic residues" evidence="11">
    <location>
        <begin position="825"/>
        <end position="836"/>
    </location>
</feature>
<dbReference type="EnsemblPlants" id="LPERR02G02670.1">
    <property type="protein sequence ID" value="LPERR02G02670.1"/>
    <property type="gene ID" value="LPERR02G02670"/>
</dbReference>
<evidence type="ECO:0000256" key="6">
    <source>
        <dbReference type="ARBA" id="ARBA00022737"/>
    </source>
</evidence>
<feature type="repeat" description="WD" evidence="10">
    <location>
        <begin position="1342"/>
        <end position="1372"/>
    </location>
</feature>
<evidence type="ECO:0000256" key="5">
    <source>
        <dbReference type="ARBA" id="ARBA00022574"/>
    </source>
</evidence>
<feature type="region of interest" description="Disordered" evidence="11">
    <location>
        <begin position="825"/>
        <end position="851"/>
    </location>
</feature>
<evidence type="ECO:0000256" key="2">
    <source>
        <dbReference type="ARBA" id="ARBA00006809"/>
    </source>
</evidence>
<dbReference type="Gene3D" id="2.130.10.10">
    <property type="entry name" value="YVTN repeat-like/Quinoprotein amine dehydrogenase"/>
    <property type="match status" value="1"/>
</dbReference>
<accession>A0A0D9VBY8</accession>
<dbReference type="CDD" id="cd00200">
    <property type="entry name" value="WD40"/>
    <property type="match status" value="1"/>
</dbReference>
<organism evidence="12 13">
    <name type="scientific">Leersia perrieri</name>
    <dbReference type="NCBI Taxonomy" id="77586"/>
    <lineage>
        <taxon>Eukaryota</taxon>
        <taxon>Viridiplantae</taxon>
        <taxon>Streptophyta</taxon>
        <taxon>Embryophyta</taxon>
        <taxon>Tracheophyta</taxon>
        <taxon>Spermatophyta</taxon>
        <taxon>Magnoliopsida</taxon>
        <taxon>Liliopsida</taxon>
        <taxon>Poales</taxon>
        <taxon>Poaceae</taxon>
        <taxon>BOP clade</taxon>
        <taxon>Oryzoideae</taxon>
        <taxon>Oryzeae</taxon>
        <taxon>Oryzinae</taxon>
        <taxon>Leersia</taxon>
    </lineage>
</organism>
<feature type="repeat" description="WD" evidence="10">
    <location>
        <begin position="1545"/>
        <end position="1580"/>
    </location>
</feature>
<feature type="region of interest" description="Disordered" evidence="11">
    <location>
        <begin position="1"/>
        <end position="97"/>
    </location>
</feature>
<dbReference type="Proteomes" id="UP000032180">
    <property type="component" value="Chromosome 2"/>
</dbReference>
<evidence type="ECO:0000256" key="1">
    <source>
        <dbReference type="ARBA" id="ARBA00004123"/>
    </source>
</evidence>
<dbReference type="InterPro" id="IPR015943">
    <property type="entry name" value="WD40/YVTN_repeat-like_dom_sf"/>
</dbReference>
<dbReference type="SUPFAM" id="SSF48371">
    <property type="entry name" value="ARM repeat"/>
    <property type="match status" value="1"/>
</dbReference>
<keyword evidence="6" id="KW-0677">Repeat</keyword>
<dbReference type="Gramene" id="LPERR02G02670.1">
    <property type="protein sequence ID" value="LPERR02G02670.1"/>
    <property type="gene ID" value="LPERR02G02670"/>
</dbReference>